<protein>
    <submittedName>
        <fullName evidence="1">Uncharacterized protein</fullName>
    </submittedName>
</protein>
<dbReference type="AlphaFoldDB" id="A0A6F8TI93"/>
<name>A0A6F8TI93_ACIBA</name>
<reference evidence="1" key="1">
    <citation type="submission" date="2020-03" db="EMBL/GenBank/DDBJ databases">
        <title>Complete genome sequence of Acinetobacter baumannii ATCC19606T, which is a model strain for tolerization of antimicrobial agents.</title>
        <authorList>
            <person name="Tsubouchi T."/>
            <person name="Suzuki M."/>
            <person name="Niki M."/>
            <person name="Oinuma K."/>
            <person name="Niki M."/>
            <person name="Shibayama K."/>
            <person name="Kakeya H."/>
            <person name="Kaneko Y."/>
        </authorList>
    </citation>
    <scope>NUCLEOTIDE SEQUENCE</scope>
    <source>
        <strain evidence="1">ATCC19606</strain>
    </source>
</reference>
<organism evidence="1">
    <name type="scientific">Acinetobacter baumannii</name>
    <dbReference type="NCBI Taxonomy" id="470"/>
    <lineage>
        <taxon>Bacteria</taxon>
        <taxon>Pseudomonadati</taxon>
        <taxon>Pseudomonadota</taxon>
        <taxon>Gammaproteobacteria</taxon>
        <taxon>Moraxellales</taxon>
        <taxon>Moraxellaceae</taxon>
        <taxon>Acinetobacter</taxon>
        <taxon>Acinetobacter calcoaceticus/baumannii complex</taxon>
    </lineage>
</organism>
<evidence type="ECO:0000313" key="1">
    <source>
        <dbReference type="EMBL" id="BCB00005.1"/>
    </source>
</evidence>
<accession>A0A6F8TI93</accession>
<gene>
    <name evidence="1" type="ORF">ATCC19606_23400</name>
</gene>
<proteinExistence type="predicted"/>
<dbReference type="EMBL" id="AP022836">
    <property type="protein sequence ID" value="BCB00005.1"/>
    <property type="molecule type" value="Genomic_DNA"/>
</dbReference>
<sequence>MIETYLKLNVFNVFILLKSTNIKYYKLHQPPLRTVDRYKLKVIEGNFYNITRGYCAAFTPTINWLQLEPSEALPN</sequence>